<comment type="caution">
    <text evidence="5">The sequence shown here is derived from an EMBL/GenBank/DDBJ whole genome shotgun (WGS) entry which is preliminary data.</text>
</comment>
<dbReference type="EMBL" id="SNYM01000001">
    <property type="protein sequence ID" value="TDQ51266.1"/>
    <property type="molecule type" value="Genomic_DNA"/>
</dbReference>
<feature type="binding site" evidence="4">
    <location>
        <position position="101"/>
    </location>
    <ligand>
        <name>a divalent metal cation</name>
        <dbReference type="ChEBI" id="CHEBI:60240"/>
        <label>1</label>
    </ligand>
</feature>
<feature type="binding site" evidence="4">
    <location>
        <position position="137"/>
    </location>
    <ligand>
        <name>a divalent metal cation</name>
        <dbReference type="ChEBI" id="CHEBI:60240"/>
        <label>2</label>
    </ligand>
</feature>
<dbReference type="GO" id="GO:0004536">
    <property type="term" value="F:DNA nuclease activity"/>
    <property type="evidence" value="ECO:0007669"/>
    <property type="project" value="InterPro"/>
</dbReference>
<evidence type="ECO:0000256" key="4">
    <source>
        <dbReference type="PIRSR" id="PIRSR005902-1"/>
    </source>
</evidence>
<dbReference type="PANTHER" id="PTHR46124">
    <property type="entry name" value="D-AMINOACYL-TRNA DEACYLASE"/>
    <property type="match status" value="1"/>
</dbReference>
<dbReference type="PIRSF" id="PIRSF005902">
    <property type="entry name" value="DNase_TatD"/>
    <property type="match status" value="1"/>
</dbReference>
<dbReference type="CDD" id="cd01310">
    <property type="entry name" value="TatD_DNAse"/>
    <property type="match status" value="1"/>
</dbReference>
<accession>A0A4R6UY85</accession>
<dbReference type="GO" id="GO:0016788">
    <property type="term" value="F:hydrolase activity, acting on ester bonds"/>
    <property type="evidence" value="ECO:0007669"/>
    <property type="project" value="InterPro"/>
</dbReference>
<dbReference type="PANTHER" id="PTHR46124:SF2">
    <property type="entry name" value="D-AMINOACYL-TRNA DEACYLASE"/>
    <property type="match status" value="1"/>
</dbReference>
<keyword evidence="3" id="KW-0378">Hydrolase</keyword>
<name>A0A4R6UY85_9GAMM</name>
<organism evidence="5 6">
    <name type="scientific">Permianibacter aggregans</name>
    <dbReference type="NCBI Taxonomy" id="1510150"/>
    <lineage>
        <taxon>Bacteria</taxon>
        <taxon>Pseudomonadati</taxon>
        <taxon>Pseudomonadota</taxon>
        <taxon>Gammaproteobacteria</taxon>
        <taxon>Pseudomonadales</taxon>
        <taxon>Pseudomonadaceae</taxon>
        <taxon>Permianibacter</taxon>
    </lineage>
</organism>
<dbReference type="Proteomes" id="UP000295375">
    <property type="component" value="Unassembled WGS sequence"/>
</dbReference>
<dbReference type="AlphaFoldDB" id="A0A4R6UY85"/>
<evidence type="ECO:0000313" key="5">
    <source>
        <dbReference type="EMBL" id="TDQ51266.1"/>
    </source>
</evidence>
<dbReference type="InterPro" id="IPR032466">
    <property type="entry name" value="Metal_Hydrolase"/>
</dbReference>
<feature type="binding site" evidence="4">
    <location>
        <position position="16"/>
    </location>
    <ligand>
        <name>a divalent metal cation</name>
        <dbReference type="ChEBI" id="CHEBI:60240"/>
        <label>1</label>
    </ligand>
</feature>
<dbReference type="PROSITE" id="PS01091">
    <property type="entry name" value="TATD_3"/>
    <property type="match status" value="1"/>
</dbReference>
<keyword evidence="2 4" id="KW-0479">Metal-binding</keyword>
<dbReference type="PROSITE" id="PS01090">
    <property type="entry name" value="TATD_2"/>
    <property type="match status" value="1"/>
</dbReference>
<sequence>MPASTQTMQLIDSHCHLDRLELPAGQTLDELLNAARQLGVRHFLNIGVERESFPDVLAIAERYDDVSCTVGVHPLYEGIHQQNIDWMRDAAKHPKVMAIGETGLDYHYAADSKSAQQQSFRAHIRLARELQLPLIIHTREAQDDTLQIMAEEGAAEIGGILHCFTESWQMAEAALELGFHISLSGIVTFRNAESLREVARNVPADRLLIETDSPWLAPVPHRGKSNQPAFVLNVAECIARERKCSVAELAALTTANFLRLFPRISLN</sequence>
<evidence type="ECO:0000256" key="2">
    <source>
        <dbReference type="ARBA" id="ARBA00022723"/>
    </source>
</evidence>
<dbReference type="NCBIfam" id="TIGR00010">
    <property type="entry name" value="YchF/TatD family DNA exonuclease"/>
    <property type="match status" value="1"/>
</dbReference>
<dbReference type="GO" id="GO:0046872">
    <property type="term" value="F:metal ion binding"/>
    <property type="evidence" value="ECO:0007669"/>
    <property type="project" value="UniProtKB-KW"/>
</dbReference>
<dbReference type="GO" id="GO:0005829">
    <property type="term" value="C:cytosol"/>
    <property type="evidence" value="ECO:0007669"/>
    <property type="project" value="TreeGrafter"/>
</dbReference>
<protein>
    <submittedName>
        <fullName evidence="5">TatD DNase family protein</fullName>
    </submittedName>
</protein>
<dbReference type="Pfam" id="PF01026">
    <property type="entry name" value="TatD_DNase"/>
    <property type="match status" value="1"/>
</dbReference>
<reference evidence="5 6" key="1">
    <citation type="submission" date="2019-03" db="EMBL/GenBank/DDBJ databases">
        <title>Genomic Encyclopedia of Type Strains, Phase IV (KMG-IV): sequencing the most valuable type-strain genomes for metagenomic binning, comparative biology and taxonomic classification.</title>
        <authorList>
            <person name="Goeker M."/>
        </authorList>
    </citation>
    <scope>NUCLEOTIDE SEQUENCE [LARGE SCALE GENOMIC DNA]</scope>
    <source>
        <strain evidence="5 6">DSM 103792</strain>
    </source>
</reference>
<dbReference type="SUPFAM" id="SSF51556">
    <property type="entry name" value="Metallo-dependent hydrolases"/>
    <property type="match status" value="1"/>
</dbReference>
<dbReference type="InterPro" id="IPR018228">
    <property type="entry name" value="DNase_TatD-rel_CS"/>
</dbReference>
<dbReference type="InterPro" id="IPR001130">
    <property type="entry name" value="TatD-like"/>
</dbReference>
<dbReference type="Gene3D" id="3.20.20.140">
    <property type="entry name" value="Metal-dependent hydrolases"/>
    <property type="match status" value="1"/>
</dbReference>
<comment type="similarity">
    <text evidence="1">Belongs to the metallo-dependent hydrolases superfamily. TatD-type hydrolase family.</text>
</comment>
<feature type="binding site" evidence="4">
    <location>
        <position position="212"/>
    </location>
    <ligand>
        <name>a divalent metal cation</name>
        <dbReference type="ChEBI" id="CHEBI:60240"/>
        <label>1</label>
    </ligand>
</feature>
<dbReference type="RefSeq" id="WP_232475431.1">
    <property type="nucleotide sequence ID" value="NZ_CP037953.1"/>
</dbReference>
<evidence type="ECO:0000313" key="6">
    <source>
        <dbReference type="Proteomes" id="UP000295375"/>
    </source>
</evidence>
<dbReference type="InterPro" id="IPR015991">
    <property type="entry name" value="TatD/YcfH-like"/>
</dbReference>
<keyword evidence="6" id="KW-1185">Reference proteome</keyword>
<dbReference type="PROSITE" id="PS01137">
    <property type="entry name" value="TATD_1"/>
    <property type="match status" value="1"/>
</dbReference>
<feature type="binding site" evidence="4">
    <location>
        <position position="162"/>
    </location>
    <ligand>
        <name>a divalent metal cation</name>
        <dbReference type="ChEBI" id="CHEBI:60240"/>
        <label>2</label>
    </ligand>
</feature>
<dbReference type="FunFam" id="3.20.20.140:FF:000005">
    <property type="entry name" value="TatD family hydrolase"/>
    <property type="match status" value="1"/>
</dbReference>
<feature type="binding site" evidence="4">
    <location>
        <position position="14"/>
    </location>
    <ligand>
        <name>a divalent metal cation</name>
        <dbReference type="ChEBI" id="CHEBI:60240"/>
        <label>1</label>
    </ligand>
</feature>
<proteinExistence type="inferred from homology"/>
<gene>
    <name evidence="5" type="ORF">EV696_101239</name>
</gene>
<evidence type="ECO:0000256" key="3">
    <source>
        <dbReference type="ARBA" id="ARBA00022801"/>
    </source>
</evidence>
<evidence type="ECO:0000256" key="1">
    <source>
        <dbReference type="ARBA" id="ARBA00009275"/>
    </source>
</evidence>